<dbReference type="AlphaFoldDB" id="X1I945"/>
<comment type="caution">
    <text evidence="1">The sequence shown here is derived from an EMBL/GenBank/DDBJ whole genome shotgun (WGS) entry which is preliminary data.</text>
</comment>
<dbReference type="SUPFAM" id="SSF50939">
    <property type="entry name" value="Sialidases"/>
    <property type="match status" value="1"/>
</dbReference>
<dbReference type="EMBL" id="BARU01030315">
    <property type="protein sequence ID" value="GAH62614.1"/>
    <property type="molecule type" value="Genomic_DNA"/>
</dbReference>
<organism evidence="1">
    <name type="scientific">marine sediment metagenome</name>
    <dbReference type="NCBI Taxonomy" id="412755"/>
    <lineage>
        <taxon>unclassified sequences</taxon>
        <taxon>metagenomes</taxon>
        <taxon>ecological metagenomes</taxon>
    </lineage>
</organism>
<feature type="non-terminal residue" evidence="1">
    <location>
        <position position="265"/>
    </location>
</feature>
<dbReference type="InterPro" id="IPR036278">
    <property type="entry name" value="Sialidase_sf"/>
</dbReference>
<sequence>LFIGTERGAYFSIDRGKKWVRFKSNFPTVPVDDIAIHPRENDLIFGTHGRSVWILDDITPLEQLAKDTLASSAYLFDIRKATIFNPYNHKGNLGHKFFVAQNPPFGTTISYYLKQEAKEDVKIAIQDSQGRQIRELKAQKNAGIHRLVWDLRYRPPEALGEDRISRYLRARGPFVLPGEYKVTLKTAGQEMTKIVKVEGDPRIDISFEDRKAQHDALMSIHKLYPAISAATRASDSMRKEIKKQESALKKIPDIPAAIHESIKAI</sequence>
<reference evidence="1" key="1">
    <citation type="journal article" date="2014" name="Front. Microbiol.">
        <title>High frequency of phylogenetically diverse reductive dehalogenase-homologous genes in deep subseafloor sedimentary metagenomes.</title>
        <authorList>
            <person name="Kawai M."/>
            <person name="Futagami T."/>
            <person name="Toyoda A."/>
            <person name="Takaki Y."/>
            <person name="Nishi S."/>
            <person name="Hori S."/>
            <person name="Arai W."/>
            <person name="Tsubouchi T."/>
            <person name="Morono Y."/>
            <person name="Uchiyama I."/>
            <person name="Ito T."/>
            <person name="Fujiyama A."/>
            <person name="Inagaki F."/>
            <person name="Takami H."/>
        </authorList>
    </citation>
    <scope>NUCLEOTIDE SEQUENCE</scope>
    <source>
        <strain evidence="1">Expedition CK06-06</strain>
    </source>
</reference>
<protein>
    <recommendedName>
        <fullName evidence="2">Sortilin N-terminal domain-containing protein</fullName>
    </recommendedName>
</protein>
<evidence type="ECO:0000313" key="1">
    <source>
        <dbReference type="EMBL" id="GAH62614.1"/>
    </source>
</evidence>
<gene>
    <name evidence="1" type="ORF">S03H2_48123</name>
</gene>
<proteinExistence type="predicted"/>
<feature type="non-terminal residue" evidence="1">
    <location>
        <position position="1"/>
    </location>
</feature>
<accession>X1I945</accession>
<dbReference type="Gene3D" id="2.60.40.4070">
    <property type="match status" value="1"/>
</dbReference>
<name>X1I945_9ZZZZ</name>
<evidence type="ECO:0008006" key="2">
    <source>
        <dbReference type="Google" id="ProtNLM"/>
    </source>
</evidence>